<evidence type="ECO:0000313" key="5">
    <source>
        <dbReference type="EMBL" id="RRR74446.1"/>
    </source>
</evidence>
<accession>A0A426U3N5</accession>
<gene>
    <name evidence="5" type="ORF">EI684_07105</name>
</gene>
<feature type="region of interest" description="Disordered" evidence="3">
    <location>
        <begin position="685"/>
        <end position="714"/>
    </location>
</feature>
<dbReference type="CDD" id="cd05819">
    <property type="entry name" value="NHL"/>
    <property type="match status" value="1"/>
</dbReference>
<feature type="domain" description="IPT/TIG" evidence="4">
    <location>
        <begin position="913"/>
        <end position="986"/>
    </location>
</feature>
<feature type="repeat" description="NHL" evidence="2">
    <location>
        <begin position="295"/>
        <end position="337"/>
    </location>
</feature>
<organism evidence="5 6">
    <name type="scientific">Candidatus Viridilinea halotolerans</name>
    <dbReference type="NCBI Taxonomy" id="2491704"/>
    <lineage>
        <taxon>Bacteria</taxon>
        <taxon>Bacillati</taxon>
        <taxon>Chloroflexota</taxon>
        <taxon>Chloroflexia</taxon>
        <taxon>Chloroflexales</taxon>
        <taxon>Chloroflexineae</taxon>
        <taxon>Oscillochloridaceae</taxon>
        <taxon>Candidatus Viridilinea</taxon>
    </lineage>
</organism>
<dbReference type="Pfam" id="PF01436">
    <property type="entry name" value="NHL"/>
    <property type="match status" value="5"/>
</dbReference>
<protein>
    <recommendedName>
        <fullName evidence="4">IPT/TIG domain-containing protein</fullName>
    </recommendedName>
</protein>
<dbReference type="SUPFAM" id="SSF63829">
    <property type="entry name" value="Calcium-dependent phosphotriesterase"/>
    <property type="match status" value="1"/>
</dbReference>
<feature type="repeat" description="NHL" evidence="2">
    <location>
        <begin position="247"/>
        <end position="283"/>
    </location>
</feature>
<dbReference type="PANTHER" id="PTHR24104">
    <property type="entry name" value="E3 UBIQUITIN-PROTEIN LIGASE NHLRC1-RELATED"/>
    <property type="match status" value="1"/>
</dbReference>
<feature type="repeat" description="NHL" evidence="2">
    <location>
        <begin position="187"/>
        <end position="228"/>
    </location>
</feature>
<evidence type="ECO:0000256" key="3">
    <source>
        <dbReference type="SAM" id="MobiDB-lite"/>
    </source>
</evidence>
<dbReference type="GO" id="GO:0008270">
    <property type="term" value="F:zinc ion binding"/>
    <property type="evidence" value="ECO:0007669"/>
    <property type="project" value="UniProtKB-KW"/>
</dbReference>
<keyword evidence="1" id="KW-0677">Repeat</keyword>
<proteinExistence type="predicted"/>
<name>A0A426U3N5_9CHLR</name>
<dbReference type="InterPro" id="IPR013783">
    <property type="entry name" value="Ig-like_fold"/>
</dbReference>
<evidence type="ECO:0000256" key="2">
    <source>
        <dbReference type="PROSITE-ProRule" id="PRU00504"/>
    </source>
</evidence>
<dbReference type="InterPro" id="IPR002909">
    <property type="entry name" value="IPT_dom"/>
</dbReference>
<dbReference type="Gene3D" id="2.120.10.30">
    <property type="entry name" value="TolB, C-terminal domain"/>
    <property type="match status" value="3"/>
</dbReference>
<dbReference type="InterPro" id="IPR050952">
    <property type="entry name" value="TRIM-NHL_E3_ligases"/>
</dbReference>
<dbReference type="Gene3D" id="2.60.40.10">
    <property type="entry name" value="Immunoglobulins"/>
    <property type="match status" value="3"/>
</dbReference>
<dbReference type="Pfam" id="PF01833">
    <property type="entry name" value="TIG"/>
    <property type="match status" value="2"/>
</dbReference>
<dbReference type="InterPro" id="IPR011042">
    <property type="entry name" value="6-blade_b-propeller_TolB-like"/>
</dbReference>
<feature type="domain" description="IPT/TIG" evidence="4">
    <location>
        <begin position="817"/>
        <end position="901"/>
    </location>
</feature>
<dbReference type="AlphaFoldDB" id="A0A426U3N5"/>
<reference evidence="5 6" key="1">
    <citation type="submission" date="2018-12" db="EMBL/GenBank/DDBJ databases">
        <title>Genome Sequence of Candidatus Viridilinea halotolerans isolated from saline sulfide-rich spring.</title>
        <authorList>
            <person name="Grouzdev D.S."/>
            <person name="Burganskaya E.I."/>
            <person name="Krutkina M.S."/>
            <person name="Sukhacheva M.V."/>
            <person name="Gorlenko V.M."/>
        </authorList>
    </citation>
    <scope>NUCLEOTIDE SEQUENCE [LARGE SCALE GENOMIC DNA]</scope>
    <source>
        <strain evidence="5">Chok-6</strain>
    </source>
</reference>
<dbReference type="InterPro" id="IPR014756">
    <property type="entry name" value="Ig_E-set"/>
</dbReference>
<evidence type="ECO:0000313" key="6">
    <source>
        <dbReference type="Proteomes" id="UP000280307"/>
    </source>
</evidence>
<dbReference type="PROSITE" id="PS51125">
    <property type="entry name" value="NHL"/>
    <property type="match status" value="3"/>
</dbReference>
<sequence length="1015" mass="107324">MSVQRYAVPRQLRFLFVLVVGVLVFAGLGQPANPPVAAQASGSSFDTIADEVVGQMNFLANTPSPLMNPTIADMRVPKGIAVSGGDTPLLFITDYDNNRVMIFNAEQGLADGRPAIACLGQTTCESSSPGVNQVGMNNPSGVATNGTGNIIYVADTGNHRILRFRGSFDTMPMPINADLVIGQSAYTNKFEGSGASGLKSPQGAALGSDGTLYVADTGNHRIQIFRNMNAATTNGPAANISLGAGEGSDLNQFRNPTAVALGPDGKLYVADTGNHRVLVFNPNFTNGQSASEVFGQTGIAGTTDRIFNGPTGVAVDEQNNLYVADKGNNRVLRFSQNATNNDKLADQVFGQGEDGSFTTGSPLATNNVSLNEPTGVAILPGFRDLLVADSNNHRVLTYFTPLPNPKPVISGFNPLPGTVVQQSDPPINTFSFTINGSDILDGANILWDGAEIFESITVDPVLNQVRIQLDSVNSSLLAGSPDTNIQIQVRNVFGPRSAKVFIASDPATYALCLPKPVIDTLTPNSSDAGGFGFQLVISGTNFYHTPDSPLTVTWTSPSGSETSLTVPNDLINWSNRITVPVASALLQQAGNATVEVANFSGGAICDNRVTSDPRNFSIGMPTPEILSFLPASEAVGAQPFTLRIRGNNFFDGAEVRWNGEWRTAIFSDSQNLRIDLSASDIPPLTSNPINKEVRVRNPSPTGTGTGPESAPRNFPFVANTAPRITYINPDTKEATSEGFVLTVFGANFTANTRIRWQSQNETWTTLPTFFIDAGQIFTFVPAGFIANPGSFNVQVDDPNDEHAASPSAIVRVTDVRPRIDSLSHTSANTGSPGFNLTITGAGFVGATRVLWNDQLLTPSSIAPNGSQLVVAIPNNLLTTPGTYSVKVQNPGNLFSDARSFEVSGDAPLPQGLRIDSFNPTSMLVGSTNQTLTINGNGFVAGSQVLWGTTPLTRQSLADDGRSMVVVVPSSLLTTPGSVMIRVLNPGGATAQREFLVRTAGGPCTGHCVWLPLVRR</sequence>
<evidence type="ECO:0000259" key="4">
    <source>
        <dbReference type="Pfam" id="PF01833"/>
    </source>
</evidence>
<dbReference type="EMBL" id="RSAS01000273">
    <property type="protein sequence ID" value="RRR74446.1"/>
    <property type="molecule type" value="Genomic_DNA"/>
</dbReference>
<dbReference type="InterPro" id="IPR001258">
    <property type="entry name" value="NHL_repeat"/>
</dbReference>
<dbReference type="PANTHER" id="PTHR24104:SF25">
    <property type="entry name" value="PROTEIN LIN-41"/>
    <property type="match status" value="1"/>
</dbReference>
<evidence type="ECO:0000256" key="1">
    <source>
        <dbReference type="ARBA" id="ARBA00022737"/>
    </source>
</evidence>
<comment type="caution">
    <text evidence="5">The sequence shown here is derived from an EMBL/GenBank/DDBJ whole genome shotgun (WGS) entry which is preliminary data.</text>
</comment>
<dbReference type="Proteomes" id="UP000280307">
    <property type="component" value="Unassembled WGS sequence"/>
</dbReference>
<dbReference type="SUPFAM" id="SSF81296">
    <property type="entry name" value="E set domains"/>
    <property type="match status" value="4"/>
</dbReference>